<dbReference type="Proteomes" id="UP001163046">
    <property type="component" value="Unassembled WGS sequence"/>
</dbReference>
<organism evidence="1 2">
    <name type="scientific">Desmophyllum pertusum</name>
    <dbReference type="NCBI Taxonomy" id="174260"/>
    <lineage>
        <taxon>Eukaryota</taxon>
        <taxon>Metazoa</taxon>
        <taxon>Cnidaria</taxon>
        <taxon>Anthozoa</taxon>
        <taxon>Hexacorallia</taxon>
        <taxon>Scleractinia</taxon>
        <taxon>Caryophylliina</taxon>
        <taxon>Caryophylliidae</taxon>
        <taxon>Desmophyllum</taxon>
    </lineage>
</organism>
<proteinExistence type="predicted"/>
<evidence type="ECO:0000313" key="2">
    <source>
        <dbReference type="Proteomes" id="UP001163046"/>
    </source>
</evidence>
<comment type="caution">
    <text evidence="1">The sequence shown here is derived from an EMBL/GenBank/DDBJ whole genome shotgun (WGS) entry which is preliminary data.</text>
</comment>
<accession>A0A9W9Z8T5</accession>
<sequence>MMMSMYSGICPRPWWLFQPLLYNRTQKKRSPTALMFHGIILRFTTGDSTKEKEFFYSEECPG</sequence>
<evidence type="ECO:0000313" key="1">
    <source>
        <dbReference type="EMBL" id="KAJ7375624.1"/>
    </source>
</evidence>
<gene>
    <name evidence="1" type="ORF">OS493_040011</name>
</gene>
<dbReference type="AlphaFoldDB" id="A0A9W9Z8T5"/>
<keyword evidence="2" id="KW-1185">Reference proteome</keyword>
<name>A0A9W9Z8T5_9CNID</name>
<dbReference type="EMBL" id="MU826623">
    <property type="protein sequence ID" value="KAJ7375624.1"/>
    <property type="molecule type" value="Genomic_DNA"/>
</dbReference>
<reference evidence="1" key="1">
    <citation type="submission" date="2023-01" db="EMBL/GenBank/DDBJ databases">
        <title>Genome assembly of the deep-sea coral Lophelia pertusa.</title>
        <authorList>
            <person name="Herrera S."/>
            <person name="Cordes E."/>
        </authorList>
    </citation>
    <scope>NUCLEOTIDE SEQUENCE</scope>
    <source>
        <strain evidence="1">USNM1676648</strain>
        <tissue evidence="1">Polyp</tissue>
    </source>
</reference>
<protein>
    <submittedName>
        <fullName evidence="1">Uncharacterized protein</fullName>
    </submittedName>
</protein>